<keyword evidence="2" id="KW-1185">Reference proteome</keyword>
<dbReference type="EMBL" id="BAAAZT010000077">
    <property type="protein sequence ID" value="GAA3911423.1"/>
    <property type="molecule type" value="Genomic_DNA"/>
</dbReference>
<sequence length="78" mass="8733">MRNENARLIPFYQGQGSQRRSVNVMLEFLGLTRGEDNAITQPTLATALQQAVIRLGTRYGCVSAESVAYWHGLMQISF</sequence>
<evidence type="ECO:0000313" key="1">
    <source>
        <dbReference type="EMBL" id="GAA3911423.1"/>
    </source>
</evidence>
<dbReference type="Proteomes" id="UP001500133">
    <property type="component" value="Unassembled WGS sequence"/>
</dbReference>
<organism evidence="1 2">
    <name type="scientific">Halomonas cibimaris</name>
    <dbReference type="NCBI Taxonomy" id="657012"/>
    <lineage>
        <taxon>Bacteria</taxon>
        <taxon>Pseudomonadati</taxon>
        <taxon>Pseudomonadota</taxon>
        <taxon>Gammaproteobacteria</taxon>
        <taxon>Oceanospirillales</taxon>
        <taxon>Halomonadaceae</taxon>
        <taxon>Halomonas</taxon>
    </lineage>
</organism>
<name>A0ABP7LZ27_9GAMM</name>
<protein>
    <submittedName>
        <fullName evidence="1">Uncharacterized protein</fullName>
    </submittedName>
</protein>
<comment type="caution">
    <text evidence="1">The sequence shown here is derived from an EMBL/GenBank/DDBJ whole genome shotgun (WGS) entry which is preliminary data.</text>
</comment>
<dbReference type="RefSeq" id="WP_344705139.1">
    <property type="nucleotide sequence ID" value="NZ_BAAAZT010000077.1"/>
</dbReference>
<gene>
    <name evidence="1" type="ORF">GCM10022228_23530</name>
</gene>
<reference evidence="2" key="1">
    <citation type="journal article" date="2019" name="Int. J. Syst. Evol. Microbiol.">
        <title>The Global Catalogue of Microorganisms (GCM) 10K type strain sequencing project: providing services to taxonomists for standard genome sequencing and annotation.</title>
        <authorList>
            <consortium name="The Broad Institute Genomics Platform"/>
            <consortium name="The Broad Institute Genome Sequencing Center for Infectious Disease"/>
            <person name="Wu L."/>
            <person name="Ma J."/>
        </authorList>
    </citation>
    <scope>NUCLEOTIDE SEQUENCE [LARGE SCALE GENOMIC DNA]</scope>
    <source>
        <strain evidence="2">JCM 16914</strain>
    </source>
</reference>
<proteinExistence type="predicted"/>
<evidence type="ECO:0000313" key="2">
    <source>
        <dbReference type="Proteomes" id="UP001500133"/>
    </source>
</evidence>
<accession>A0ABP7LZ27</accession>